<gene>
    <name evidence="8" type="ORF">C4B63_268g21</name>
</gene>
<evidence type="ECO:0000256" key="1">
    <source>
        <dbReference type="ARBA" id="ARBA00022741"/>
    </source>
</evidence>
<dbReference type="InterPro" id="IPR001609">
    <property type="entry name" value="Myosin_head_motor_dom-like"/>
</dbReference>
<keyword evidence="5 6" id="KW-0009">Actin-binding</keyword>
<dbReference type="VEuPathDB" id="TriTrypDB:TCSYLVIO_003960"/>
<dbReference type="VEuPathDB" id="TriTrypDB:TCDM_07314"/>
<dbReference type="InterPro" id="IPR036961">
    <property type="entry name" value="Kinesin_motor_dom_sf"/>
</dbReference>
<keyword evidence="1 6" id="KW-0547">Nucleotide-binding</keyword>
<keyword evidence="3 6" id="KW-0518">Myosin</keyword>
<dbReference type="VEuPathDB" id="TriTrypDB:TcCL_ESM03189"/>
<evidence type="ECO:0000256" key="5">
    <source>
        <dbReference type="ARBA" id="ARBA00023203"/>
    </source>
</evidence>
<dbReference type="VEuPathDB" id="TriTrypDB:BCY84_19078"/>
<dbReference type="InterPro" id="IPR027417">
    <property type="entry name" value="P-loop_NTPase"/>
</dbReference>
<evidence type="ECO:0000313" key="9">
    <source>
        <dbReference type="Proteomes" id="UP000246121"/>
    </source>
</evidence>
<dbReference type="GO" id="GO:0006897">
    <property type="term" value="P:endocytosis"/>
    <property type="evidence" value="ECO:0007669"/>
    <property type="project" value="TreeGrafter"/>
</dbReference>
<dbReference type="GO" id="GO:0005737">
    <property type="term" value="C:cytoplasm"/>
    <property type="evidence" value="ECO:0007669"/>
    <property type="project" value="TreeGrafter"/>
</dbReference>
<dbReference type="GO" id="GO:0005886">
    <property type="term" value="C:plasma membrane"/>
    <property type="evidence" value="ECO:0007669"/>
    <property type="project" value="TreeGrafter"/>
</dbReference>
<dbReference type="GO" id="GO:0005524">
    <property type="term" value="F:ATP binding"/>
    <property type="evidence" value="ECO:0007669"/>
    <property type="project" value="UniProtKB-UniRule"/>
</dbReference>
<evidence type="ECO:0000256" key="2">
    <source>
        <dbReference type="ARBA" id="ARBA00022840"/>
    </source>
</evidence>
<evidence type="ECO:0000313" key="8">
    <source>
        <dbReference type="EMBL" id="PWU83946.1"/>
    </source>
</evidence>
<sequence length="226" mass="24793">MACVDFKKSAVVGVEDLVLLPQLSDKAIMENLRLRHSKDIIYTSIGPVLLSVNPFKKIPNLYGEERIAFFRSGGKSSGGTFGITHGGPHIFGLAEETYRTMVSEEENQCVIISGESGAGKTEASKQIMQYISAVSGNTVEMQHVKRVILESNSLLEAFGNAKTVRNDNSSRFGKFFEIFFDRMGGPVGGRMSNFLLEKSRVVSQQFGRAELPRVLPIVPRGQSDAT</sequence>
<comment type="similarity">
    <text evidence="6">Belongs to the TRAFAC class myosin-kinesin ATPase superfamily. Myosin family.</text>
</comment>
<dbReference type="VEuPathDB" id="TriTrypDB:TcCLB.507739.110"/>
<dbReference type="PRINTS" id="PR00193">
    <property type="entry name" value="MYOSINHEAVY"/>
</dbReference>
<dbReference type="VEuPathDB" id="TriTrypDB:TcG_05490"/>
<protein>
    <submittedName>
        <fullName evidence="8">Putative myosin IB heavy chain</fullName>
    </submittedName>
</protein>
<dbReference type="GO" id="GO:0016459">
    <property type="term" value="C:myosin complex"/>
    <property type="evidence" value="ECO:0007669"/>
    <property type="project" value="UniProtKB-KW"/>
</dbReference>
<keyword evidence="4 6" id="KW-0505">Motor protein</keyword>
<evidence type="ECO:0000256" key="3">
    <source>
        <dbReference type="ARBA" id="ARBA00023123"/>
    </source>
</evidence>
<proteinExistence type="inferred from homology"/>
<dbReference type="VEuPathDB" id="TriTrypDB:TcBrA4_0122120"/>
<organism evidence="8 9">
    <name type="scientific">Trypanosoma cruzi</name>
    <dbReference type="NCBI Taxonomy" id="5693"/>
    <lineage>
        <taxon>Eukaryota</taxon>
        <taxon>Discoba</taxon>
        <taxon>Euglenozoa</taxon>
        <taxon>Kinetoplastea</taxon>
        <taxon>Metakinetoplastina</taxon>
        <taxon>Trypanosomatida</taxon>
        <taxon>Trypanosomatidae</taxon>
        <taxon>Trypanosoma</taxon>
        <taxon>Schizotrypanum</taxon>
    </lineage>
</organism>
<dbReference type="PANTHER" id="PTHR13140">
    <property type="entry name" value="MYOSIN"/>
    <property type="match status" value="1"/>
</dbReference>
<evidence type="ECO:0000259" key="7">
    <source>
        <dbReference type="PROSITE" id="PS51456"/>
    </source>
</evidence>
<keyword evidence="2 6" id="KW-0067">ATP-binding</keyword>
<dbReference type="SUPFAM" id="SSF52540">
    <property type="entry name" value="P-loop containing nucleoside triphosphate hydrolases"/>
    <property type="match status" value="1"/>
</dbReference>
<comment type="caution">
    <text evidence="6">Lacks conserved residue(s) required for the propagation of feature annotation.</text>
</comment>
<feature type="binding site" evidence="6">
    <location>
        <begin position="114"/>
        <end position="121"/>
    </location>
    <ligand>
        <name>ATP</name>
        <dbReference type="ChEBI" id="CHEBI:30616"/>
    </ligand>
</feature>
<dbReference type="GO" id="GO:0000146">
    <property type="term" value="F:microfilament motor activity"/>
    <property type="evidence" value="ECO:0007669"/>
    <property type="project" value="TreeGrafter"/>
</dbReference>
<accession>A0A2V2UL52</accession>
<dbReference type="PANTHER" id="PTHR13140:SF729">
    <property type="entry name" value="UNCONVENTIONAL MYOSIN-IE"/>
    <property type="match status" value="1"/>
</dbReference>
<dbReference type="AlphaFoldDB" id="A0A2V2UL52"/>
<dbReference type="VEuPathDB" id="TriTrypDB:C4B63_268g21"/>
<name>A0A2V2UL52_TRYCR</name>
<dbReference type="VEuPathDB" id="TriTrypDB:C3747_25g237"/>
<dbReference type="SMART" id="SM00242">
    <property type="entry name" value="MYSc"/>
    <property type="match status" value="1"/>
</dbReference>
<dbReference type="VEuPathDB" id="TriTrypDB:ECC02_012555"/>
<dbReference type="GO" id="GO:0051015">
    <property type="term" value="F:actin filament binding"/>
    <property type="evidence" value="ECO:0007669"/>
    <property type="project" value="TreeGrafter"/>
</dbReference>
<dbReference type="Proteomes" id="UP000246121">
    <property type="component" value="Unassembled WGS sequence"/>
</dbReference>
<reference evidence="8 9" key="1">
    <citation type="journal article" date="2018" name="Microb. Genom.">
        <title>Expanding an expanded genome: long-read sequencing of Trypanosoma cruzi.</title>
        <authorList>
            <person name="Berna L."/>
            <person name="Rodriguez M."/>
            <person name="Chiribao M.L."/>
            <person name="Parodi-Talice A."/>
            <person name="Pita S."/>
            <person name="Rijo G."/>
            <person name="Alvarez-Valin F."/>
            <person name="Robello C."/>
        </authorList>
    </citation>
    <scope>NUCLEOTIDE SEQUENCE [LARGE SCALE GENOMIC DNA]</scope>
    <source>
        <strain evidence="8 9">Dm28c</strain>
    </source>
</reference>
<dbReference type="GO" id="GO:0007015">
    <property type="term" value="P:actin filament organization"/>
    <property type="evidence" value="ECO:0007669"/>
    <property type="project" value="TreeGrafter"/>
</dbReference>
<dbReference type="PROSITE" id="PS51456">
    <property type="entry name" value="MYOSIN_MOTOR"/>
    <property type="match status" value="1"/>
</dbReference>
<comment type="caution">
    <text evidence="8">The sequence shown here is derived from an EMBL/GenBank/DDBJ whole genome shotgun (WGS) entry which is preliminary data.</text>
</comment>
<dbReference type="VEuPathDB" id="TriTrypDB:Tc_MARK_2656"/>
<dbReference type="Pfam" id="PF00063">
    <property type="entry name" value="Myosin_head"/>
    <property type="match status" value="1"/>
</dbReference>
<dbReference type="EMBL" id="PRFA01000268">
    <property type="protein sequence ID" value="PWU83946.1"/>
    <property type="molecule type" value="Genomic_DNA"/>
</dbReference>
<evidence type="ECO:0000256" key="6">
    <source>
        <dbReference type="PROSITE-ProRule" id="PRU00782"/>
    </source>
</evidence>
<dbReference type="Gene3D" id="3.40.850.10">
    <property type="entry name" value="Kinesin motor domain"/>
    <property type="match status" value="1"/>
</dbReference>
<evidence type="ECO:0000256" key="4">
    <source>
        <dbReference type="ARBA" id="ARBA00023175"/>
    </source>
</evidence>
<feature type="domain" description="Myosin motor" evidence="7">
    <location>
        <begin position="12"/>
        <end position="226"/>
    </location>
</feature>